<evidence type="ECO:0000256" key="3">
    <source>
        <dbReference type="ARBA" id="ARBA00022763"/>
    </source>
</evidence>
<accession>A0A2T0FKP8</accession>
<dbReference type="GO" id="GO:0070628">
    <property type="term" value="F:proteasome binding"/>
    <property type="evidence" value="ECO:0007669"/>
    <property type="project" value="InterPro"/>
</dbReference>
<dbReference type="STRING" id="45607.A0A2T0FKP8"/>
<dbReference type="GO" id="GO:0005634">
    <property type="term" value="C:nucleus"/>
    <property type="evidence" value="ECO:0007669"/>
    <property type="project" value="TreeGrafter"/>
</dbReference>
<dbReference type="Pfam" id="PF16547">
    <property type="entry name" value="BLM10_N"/>
    <property type="match status" value="1"/>
</dbReference>
<dbReference type="GO" id="GO:0010499">
    <property type="term" value="P:proteasomal ubiquitin-independent protein catabolic process"/>
    <property type="evidence" value="ECO:0007669"/>
    <property type="project" value="TreeGrafter"/>
</dbReference>
<dbReference type="Proteomes" id="UP000238350">
    <property type="component" value="Unassembled WGS sequence"/>
</dbReference>
<dbReference type="GeneID" id="36516934"/>
<evidence type="ECO:0000259" key="7">
    <source>
        <dbReference type="Pfam" id="PF16547"/>
    </source>
</evidence>
<dbReference type="PANTHER" id="PTHR32170">
    <property type="entry name" value="PROTEASOME ACTIVATOR COMPLEX SUBUNIT 4"/>
    <property type="match status" value="1"/>
</dbReference>
<dbReference type="RefSeq" id="XP_024665511.1">
    <property type="nucleotide sequence ID" value="XM_024809743.1"/>
</dbReference>
<feature type="domain" description="Proteasome activator Blm10 middle HEAT repeats region" evidence="6">
    <location>
        <begin position="322"/>
        <end position="829"/>
    </location>
</feature>
<dbReference type="GO" id="GO:0005829">
    <property type="term" value="C:cytosol"/>
    <property type="evidence" value="ECO:0007669"/>
    <property type="project" value="TreeGrafter"/>
</dbReference>
<evidence type="ECO:0000256" key="4">
    <source>
        <dbReference type="ARBA" id="ARBA00023204"/>
    </source>
</evidence>
<feature type="domain" description="Proteasome activator complex subunit 4 C-terminal" evidence="5">
    <location>
        <begin position="1734"/>
        <end position="1822"/>
    </location>
</feature>
<evidence type="ECO:0000313" key="9">
    <source>
        <dbReference type="Proteomes" id="UP000238350"/>
    </source>
</evidence>
<dbReference type="InterPro" id="IPR021843">
    <property type="entry name" value="PSME4_C"/>
</dbReference>
<dbReference type="GO" id="GO:0000502">
    <property type="term" value="C:proteasome complex"/>
    <property type="evidence" value="ECO:0007669"/>
    <property type="project" value="UniProtKB-KW"/>
</dbReference>
<dbReference type="InterPro" id="IPR016024">
    <property type="entry name" value="ARM-type_fold"/>
</dbReference>
<keyword evidence="9" id="KW-1185">Reference proteome</keyword>
<keyword evidence="8" id="KW-0647">Proteasome</keyword>
<dbReference type="PANTHER" id="PTHR32170:SF3">
    <property type="entry name" value="PROTEASOME ACTIVATOR COMPLEX SUBUNIT 4"/>
    <property type="match status" value="1"/>
</dbReference>
<evidence type="ECO:0000259" key="6">
    <source>
        <dbReference type="Pfam" id="PF16507"/>
    </source>
</evidence>
<reference evidence="8 9" key="1">
    <citation type="submission" date="2017-04" db="EMBL/GenBank/DDBJ databases">
        <title>Genome sequencing of [Candida] sorbophila.</title>
        <authorList>
            <person name="Ahn J.O."/>
        </authorList>
    </citation>
    <scope>NUCLEOTIDE SEQUENCE [LARGE SCALE GENOMIC DNA]</scope>
    <source>
        <strain evidence="8 9">DS02</strain>
    </source>
</reference>
<evidence type="ECO:0000313" key="8">
    <source>
        <dbReference type="EMBL" id="PRT55566.1"/>
    </source>
</evidence>
<dbReference type="InterPro" id="IPR035309">
    <property type="entry name" value="PSME4"/>
</dbReference>
<dbReference type="Gene3D" id="1.10.287.2210">
    <property type="match status" value="1"/>
</dbReference>
<dbReference type="InterPro" id="IPR032430">
    <property type="entry name" value="Blm10_mid"/>
</dbReference>
<proteinExistence type="inferred from homology"/>
<gene>
    <name evidence="8" type="ORF">B9G98_03186</name>
</gene>
<evidence type="ECO:0000256" key="1">
    <source>
        <dbReference type="ARBA" id="ARBA00005739"/>
    </source>
</evidence>
<dbReference type="GO" id="GO:0006281">
    <property type="term" value="P:DNA repair"/>
    <property type="evidence" value="ECO:0007669"/>
    <property type="project" value="UniProtKB-KW"/>
</dbReference>
<evidence type="ECO:0000259" key="5">
    <source>
        <dbReference type="Pfam" id="PF11919"/>
    </source>
</evidence>
<evidence type="ECO:0000256" key="2">
    <source>
        <dbReference type="ARBA" id="ARBA00022737"/>
    </source>
</evidence>
<dbReference type="InterPro" id="IPR032372">
    <property type="entry name" value="Blm10_N"/>
</dbReference>
<keyword evidence="3" id="KW-0227">DNA damage</keyword>
<comment type="similarity">
    <text evidence="1">Belongs to the BLM10 family.</text>
</comment>
<keyword evidence="2" id="KW-0677">Repeat</keyword>
<feature type="domain" description="Proteasome activator Blm10 N-terminal" evidence="7">
    <location>
        <begin position="3"/>
        <end position="43"/>
    </location>
</feature>
<dbReference type="EMBL" id="NDIQ01000021">
    <property type="protein sequence ID" value="PRT55566.1"/>
    <property type="molecule type" value="Genomic_DNA"/>
</dbReference>
<dbReference type="InterPro" id="IPR011989">
    <property type="entry name" value="ARM-like"/>
</dbReference>
<dbReference type="Pfam" id="PF16507">
    <property type="entry name" value="HEAT_PSME4_mid"/>
    <property type="match status" value="1"/>
</dbReference>
<dbReference type="OrthoDB" id="17907at2759"/>
<comment type="caution">
    <text evidence="8">The sequence shown here is derived from an EMBL/GenBank/DDBJ whole genome shotgun (WGS) entry which is preliminary data.</text>
</comment>
<sequence length="1822" mass="206107">MRKTFPYRKVLPYATEDSESSLRHLKAIVSNLYAAIKGQDLRGVMGLGTGTVVVHWTRELRSWLKLKHEMPLEIRIKLTKCYYSLALAASDTAMLERFVNIVVLLWKNRVVRSSVAPDQVNLDWRRLLTALKKLTAVHTSPCDGNSSTMHGFLARLCFTIRPLIPAEAVETLLSEIMSVLSVTQPSTMISNLNIFVLMFPNFIFVDPIDGYSAQDLLPTLFHVWRLLPPGLHFDSKAIELVSIVAQSEVCRPNSSYGPYGILNHEQMASVFSGILRLLDVPVSGRSTENRNRGNSTARHAAAVLVSSLSSYEESTHSTLDMLESLIHTVESFTHPSSSGSWTFDIIRLVSELVEMFTLRWNIEAEGESQVPKSRHLTKNVKHRFVTCILNTVFYGIYSKSKMLSALSVVVLQQLAYLEPDLILPRVLSLAYSSIQGLNETHRRITSLSTLTHTLRIMAKHPKYAINITTLLELAIPCIDANDMAKTVHALALFQTAGLSVPFVDISGEIGSDLASNYLPELVSHLEDTGELLEPDSELVSDILRSTSFAFNEIASSLLDRLFLLLENMPENSSKTKQSPEYMVVHNLPTTLMAVLNSVSFEIYERLFVKVLEFVTSHVIHAVTDTVAHICGAFVRANPSYAFPKLFGMLDTNIRYEVTENKAGCYRNSNPRDRSLIWYLSIYNMILAAAGSEILTFKEKLLDLTLFLRDATRGQTVYHTSNTIHHAIVTLISTYVTDFNFVEPNTNVGVEHWGYQPDPQNLDIKWHAPSLQEVEFAVELYERHISLSMTAIRALLEQDHSDSGLVTDFSDKISYNLIYIRTSVSAIAGLIDHLAGEPMQYDLSPEEVDPRKLWADREYPVNYFFESRDSALYRKVHEIRFNVGSFLMELYDNLWANHKNDVTSFKEVLFVLKVWFSDVGHERSARIDHHHRLLYEFESRFFQIPGLRKKLPRTILARRALLYHQERIVHNSSPRLPTQLESELLERLVKSAFSVYPDIRRHAEAALYASLKVIIRARDLVYPSILKLINEFLDEKDFKSAESGFRLLNYRTMSSMMKRDQRLVLSWLETVLRAVQADNHHLNAQAFETFNNSASETFRLDLDISHFDEIAIDSIKPENTDYQAMLSQVNFTQRRKRSQSVLELDKVISVVTLRPLDTLHWRAALVSAIVLLHLSSYPGYSNNPDIMRIFSEGILSSHPDIRRLCLHGFSRISFNRYFRLLVKDDDNFMRLDAPPLDPLSQILVDPPVESSATMYLDVGPQNPSHPSQALPVYGWLVWPNKVPVQDPNIVCKTLKGINSLNKDWLELFFNRQCVEPGAEEDQFDIRAAIVWGQIISQCDDRTDLSITSVLEFIDSLEIGDRNWHRAVSELVYGCFQAMPFLELNQRHDLLSSSANLMRRVLDDLSHENLGYWLSSCKWGYLTTDPNRIAPITEVLSAARVSSLSGLKESFKLSVHTSIISTQGWNYKCERSDLLSDLWSNLDHPLESVRSEVSSQLAVILGSRYHEGFSSAKKLLESNQQSGPLGGAVYRYDDNCEATLRLQFARLETLRKSEGSSNTESPFRVLAKALVLLLRRLLSESSAQAVLELLPDLIMPALLSVSTIRDDPDLVSSITDVFQLISMLSFSSTIVDNVLVVAESILENSLWHQKVRVLLFFQVFFLRQMFSMSSAQRRKVSDIVIKVLGDSQVEVRELAAETLSGIVRCSPPAEQHELTTNCTKSFKKSLETTKRQPDLVARHAAVLGLGALVNAYPYASPPPKWVPSVLATLAVKASSDGGLVGKSVKATLGDFKKTRQDTWHIDQLAFTADQLDDLEGVLWKNYFV</sequence>
<dbReference type="Pfam" id="PF11919">
    <property type="entry name" value="PSME4_C"/>
    <property type="match status" value="1"/>
</dbReference>
<keyword evidence="4" id="KW-0234">DNA repair</keyword>
<dbReference type="SUPFAM" id="SSF48371">
    <property type="entry name" value="ARM repeat"/>
    <property type="match status" value="2"/>
</dbReference>
<dbReference type="Gene3D" id="1.25.10.10">
    <property type="entry name" value="Leucine-rich Repeat Variant"/>
    <property type="match status" value="1"/>
</dbReference>
<name>A0A2T0FKP8_9ASCO</name>
<protein>
    <submittedName>
        <fullName evidence="8">Proteasome activator complex subunit 4</fullName>
    </submittedName>
</protein>
<organism evidence="8 9">
    <name type="scientific">Wickerhamiella sorbophila</name>
    <dbReference type="NCBI Taxonomy" id="45607"/>
    <lineage>
        <taxon>Eukaryota</taxon>
        <taxon>Fungi</taxon>
        <taxon>Dikarya</taxon>
        <taxon>Ascomycota</taxon>
        <taxon>Saccharomycotina</taxon>
        <taxon>Dipodascomycetes</taxon>
        <taxon>Dipodascales</taxon>
        <taxon>Trichomonascaceae</taxon>
        <taxon>Wickerhamiella</taxon>
    </lineage>
</organism>
<dbReference type="GO" id="GO:0016504">
    <property type="term" value="F:peptidase activator activity"/>
    <property type="evidence" value="ECO:0007669"/>
    <property type="project" value="InterPro"/>
</dbReference>